<feature type="region of interest" description="Disordered" evidence="1">
    <location>
        <begin position="1"/>
        <end position="44"/>
    </location>
</feature>
<proteinExistence type="predicted"/>
<dbReference type="EMBL" id="CALTRL010000014">
    <property type="protein sequence ID" value="CAH7665920.1"/>
    <property type="molecule type" value="Genomic_DNA"/>
</dbReference>
<feature type="compositionally biased region" description="Basic and acidic residues" evidence="1">
    <location>
        <begin position="11"/>
        <end position="30"/>
    </location>
</feature>
<dbReference type="AlphaFoldDB" id="A0AAV0AD38"/>
<evidence type="ECO:0000313" key="3">
    <source>
        <dbReference type="Proteomes" id="UP001153365"/>
    </source>
</evidence>
<name>A0AAV0AD38_PHAPC</name>
<organism evidence="2 3">
    <name type="scientific">Phakopsora pachyrhizi</name>
    <name type="common">Asian soybean rust disease fungus</name>
    <dbReference type="NCBI Taxonomy" id="170000"/>
    <lineage>
        <taxon>Eukaryota</taxon>
        <taxon>Fungi</taxon>
        <taxon>Dikarya</taxon>
        <taxon>Basidiomycota</taxon>
        <taxon>Pucciniomycotina</taxon>
        <taxon>Pucciniomycetes</taxon>
        <taxon>Pucciniales</taxon>
        <taxon>Phakopsoraceae</taxon>
        <taxon>Phakopsora</taxon>
    </lineage>
</organism>
<evidence type="ECO:0000313" key="2">
    <source>
        <dbReference type="EMBL" id="CAH7665920.1"/>
    </source>
</evidence>
<reference evidence="2" key="1">
    <citation type="submission" date="2022-06" db="EMBL/GenBank/DDBJ databases">
        <authorList>
            <consortium name="SYNGENTA / RWTH Aachen University"/>
        </authorList>
    </citation>
    <scope>NUCLEOTIDE SEQUENCE</scope>
</reference>
<protein>
    <submittedName>
        <fullName evidence="2">Uncharacterized protein</fullName>
    </submittedName>
</protein>
<accession>A0AAV0AD38</accession>
<feature type="compositionally biased region" description="Polar residues" evidence="1">
    <location>
        <begin position="31"/>
        <end position="40"/>
    </location>
</feature>
<sequence length="170" mass="19517">MYDYDQMATKDSSDNQKRLRPNTDNDDSRSAQEQVENPSNSRRRMESGVNLLPMLYNRQACYFTGQSITNPSKEASLGIVWSNCINQRVMLIRTVWKVEKDYDEVAESGNVMKKGKRNIFRVNQGRIFFSPFNSTLKHRPKHHHNSDQGFMGVEGAVDYFIDSDGIIGLS</sequence>
<comment type="caution">
    <text evidence="2">The sequence shown here is derived from an EMBL/GenBank/DDBJ whole genome shotgun (WGS) entry which is preliminary data.</text>
</comment>
<dbReference type="Proteomes" id="UP001153365">
    <property type="component" value="Unassembled WGS sequence"/>
</dbReference>
<evidence type="ECO:0000256" key="1">
    <source>
        <dbReference type="SAM" id="MobiDB-lite"/>
    </source>
</evidence>
<keyword evidence="3" id="KW-1185">Reference proteome</keyword>
<gene>
    <name evidence="2" type="ORF">PPACK8108_LOCUS214</name>
</gene>